<accession>A0ABS5K2Q6</accession>
<keyword evidence="4" id="KW-1185">Reference proteome</keyword>
<feature type="compositionally biased region" description="Basic and acidic residues" evidence="1">
    <location>
        <begin position="80"/>
        <end position="92"/>
    </location>
</feature>
<dbReference type="Pfam" id="PF12113">
    <property type="entry name" value="SVM_signal"/>
    <property type="match status" value="1"/>
</dbReference>
<feature type="domain" description="Sequence-variable mosaic (SVM) signal sequence" evidence="2">
    <location>
        <begin position="1"/>
        <end position="33"/>
    </location>
</feature>
<gene>
    <name evidence="3" type="ORF">J8J04_00240</name>
</gene>
<dbReference type="InterPro" id="IPR021970">
    <property type="entry name" value="SVM_signal"/>
</dbReference>
<protein>
    <submittedName>
        <fullName evidence="3">SVM family protein</fullName>
    </submittedName>
</protein>
<dbReference type="EMBL" id="JAGVRH010000001">
    <property type="protein sequence ID" value="MBS2126154.1"/>
    <property type="molecule type" value="Genomic_DNA"/>
</dbReference>
<name>A0ABS5K2Q6_9MOLU</name>
<evidence type="ECO:0000256" key="1">
    <source>
        <dbReference type="SAM" id="MobiDB-lite"/>
    </source>
</evidence>
<evidence type="ECO:0000259" key="2">
    <source>
        <dbReference type="Pfam" id="PF12113"/>
    </source>
</evidence>
<evidence type="ECO:0000313" key="4">
    <source>
        <dbReference type="Proteomes" id="UP000811481"/>
    </source>
</evidence>
<proteinExistence type="predicted"/>
<dbReference type="RefSeq" id="WP_212330693.1">
    <property type="nucleotide sequence ID" value="NZ_JAGVRH010000001.1"/>
</dbReference>
<dbReference type="Proteomes" id="UP000811481">
    <property type="component" value="Unassembled WGS sequence"/>
</dbReference>
<reference evidence="3" key="1">
    <citation type="submission" date="2021-04" db="EMBL/GenBank/DDBJ databases">
        <title>Draft genome sequence of StrPh-CL8, a phytoplasma strain causing strawberry phyllody in Chile.</title>
        <authorList>
            <person name="Cui W."/>
            <person name="Zamorano A."/>
            <person name="Fiore N."/>
        </authorList>
    </citation>
    <scope>NUCLEOTIDE SEQUENCE [LARGE SCALE GENOMIC DNA]</scope>
    <source>
        <strain evidence="3">StrPh-Cl</strain>
    </source>
</reference>
<evidence type="ECO:0000313" key="3">
    <source>
        <dbReference type="EMBL" id="MBS2126154.1"/>
    </source>
</evidence>
<organism evidence="3 4">
    <name type="scientific">'Fragaria x ananassa' phyllody phytoplasma</name>
    <dbReference type="NCBI Taxonomy" id="2358428"/>
    <lineage>
        <taxon>Bacteria</taxon>
        <taxon>Bacillati</taxon>
        <taxon>Mycoplasmatota</taxon>
        <taxon>Mollicutes</taxon>
        <taxon>Acholeplasmatales</taxon>
        <taxon>Acholeplasmataceae</taxon>
        <taxon>Candidatus Phytoplasma</taxon>
        <taxon>16SrXIII (Mexican periwinkle virescence group)</taxon>
    </lineage>
</organism>
<comment type="caution">
    <text evidence="3">The sequence shown here is derived from an EMBL/GenBank/DDBJ whole genome shotgun (WGS) entry which is preliminary data.</text>
</comment>
<sequence>MVKLKKQFKTIYFCFISFIAILFTINNHQLMAMENDKNKQKNNFDIFEEVVEQFSEGIEYFNKKGIQINLNKITKLLSQNEKRKQKNEEKSINSKNNKKMTK</sequence>
<feature type="region of interest" description="Disordered" evidence="1">
    <location>
        <begin position="79"/>
        <end position="102"/>
    </location>
</feature>